<dbReference type="InterPro" id="IPR002646">
    <property type="entry name" value="PolA_pol_head_dom"/>
</dbReference>
<evidence type="ECO:0000256" key="7">
    <source>
        <dbReference type="ARBA" id="ARBA00022800"/>
    </source>
</evidence>
<dbReference type="Pfam" id="PF12627">
    <property type="entry name" value="PolyA_pol_RNAbd"/>
    <property type="match status" value="1"/>
</dbReference>
<dbReference type="HAMAP" id="MF_01261">
    <property type="entry name" value="CCA_bact_type1"/>
    <property type="match status" value="1"/>
</dbReference>
<dbReference type="Gene3D" id="1.10.3090.10">
    <property type="entry name" value="cca-adding enzyme, domain 2"/>
    <property type="match status" value="1"/>
</dbReference>
<feature type="binding site" evidence="12">
    <location>
        <position position="137"/>
    </location>
    <ligand>
        <name>CTP</name>
        <dbReference type="ChEBI" id="CHEBI:37563"/>
    </ligand>
</feature>
<evidence type="ECO:0000256" key="13">
    <source>
        <dbReference type="SAM" id="MobiDB-lite"/>
    </source>
</evidence>
<dbReference type="InterPro" id="IPR050124">
    <property type="entry name" value="tRNA_CCA-adding_enzyme"/>
</dbReference>
<dbReference type="SUPFAM" id="SSF81301">
    <property type="entry name" value="Nucleotidyltransferase"/>
    <property type="match status" value="1"/>
</dbReference>
<comment type="cofactor">
    <cofactor evidence="12">
        <name>Ni(2+)</name>
        <dbReference type="ChEBI" id="CHEBI:49786"/>
    </cofactor>
    <text evidence="12">Nickel for phosphatase activity.</text>
</comment>
<dbReference type="InterPro" id="IPR043519">
    <property type="entry name" value="NT_sf"/>
</dbReference>
<comment type="subunit">
    <text evidence="12">Monomer. Can also form homodimers and oligomers.</text>
</comment>
<keyword evidence="9 12" id="KW-0067">ATP-binding</keyword>
<dbReference type="SUPFAM" id="SSF81891">
    <property type="entry name" value="Poly A polymerase C-terminal region-like"/>
    <property type="match status" value="1"/>
</dbReference>
<evidence type="ECO:0000313" key="16">
    <source>
        <dbReference type="Proteomes" id="UP000503004"/>
    </source>
</evidence>
<comment type="similarity">
    <text evidence="12">Belongs to the tRNA nucleotidyltransferase/poly(A) polymerase family. Bacterial CCA-adding enzyme type 1 subfamily.</text>
</comment>
<dbReference type="GO" id="GO:0000049">
    <property type="term" value="F:tRNA binding"/>
    <property type="evidence" value="ECO:0007669"/>
    <property type="project" value="UniProtKB-UniRule"/>
</dbReference>
<keyword evidence="5 12" id="KW-0479">Metal-binding</keyword>
<dbReference type="InterPro" id="IPR012006">
    <property type="entry name" value="CCA_bact"/>
</dbReference>
<evidence type="ECO:0000259" key="14">
    <source>
        <dbReference type="PROSITE" id="PS51831"/>
    </source>
</evidence>
<keyword evidence="2 12" id="KW-0808">Transferase</keyword>
<dbReference type="EC" id="2.7.7.72" evidence="12"/>
<accession>A0A858Q571</accession>
<evidence type="ECO:0000256" key="4">
    <source>
        <dbReference type="ARBA" id="ARBA00022695"/>
    </source>
</evidence>
<keyword evidence="3 12" id="KW-0819">tRNA processing</keyword>
<sequence>MKAFLVGGAVRDRLLGLPVRERDWVVVGESPEAMIARGFRPVGRDFPVFLHPETHEEYALARTERKTAPGYRGFVVHAEPDVTLEQDLERRDLTINAMAETPDGQLVDPFGGRRDLEARLLRHVSPAFAEDPVRILRVARFTARLTPLGFRVAPETLVAMRRMVEAGEVDALVPERVWAELAKALAEPAPSAFFRTLRDCGALERLFPEIERLFGVPQPPQHHPEIDTGVHTLMVLDQAARLTADPSARFAALTHDLGKALTPPERWPSHRGHERLGLDALNALCDRFRAPNAYRRLAEKVMRYHGLCHRAAELRTSTLVDLLDRLGALKRHDDTLELFLLACEADARGRTGFEDRPYPQADWLRQARRAAVAVDSRPLLEQQLQGPAFGQALRYARIAAVRRLRAARSTEPPRDRRPGPLPQGEGG</sequence>
<evidence type="ECO:0000256" key="1">
    <source>
        <dbReference type="ARBA" id="ARBA00022596"/>
    </source>
</evidence>
<evidence type="ECO:0000256" key="6">
    <source>
        <dbReference type="ARBA" id="ARBA00022741"/>
    </source>
</evidence>
<dbReference type="Proteomes" id="UP000503004">
    <property type="component" value="Chromosome"/>
</dbReference>
<reference evidence="16" key="1">
    <citation type="submission" date="2019-12" db="EMBL/GenBank/DDBJ databases">
        <authorList>
            <person name="Awala S.I."/>
            <person name="Rhee S.K."/>
        </authorList>
    </citation>
    <scope>NUCLEOTIDE SEQUENCE [LARGE SCALE GENOMIC DNA]</scope>
    <source>
        <strain evidence="16">IM1</strain>
    </source>
</reference>
<feature type="binding site" evidence="12">
    <location>
        <position position="8"/>
    </location>
    <ligand>
        <name>CTP</name>
        <dbReference type="ChEBI" id="CHEBI:37563"/>
    </ligand>
</feature>
<comment type="function">
    <text evidence="12">Catalyzes the addition and repair of the essential 3'-terminal CCA sequence in tRNAs without using a nucleic acid template. Adds these three nucleotides in the order of C, C, and A to the tRNA nucleotide-73, using CTP and ATP as substrates and producing inorganic pyrophosphate. tRNA 3'-terminal CCA addition is required both for tRNA processing and repair. Also involved in tRNA surveillance by mediating tandem CCA addition to generate a CCACCA at the 3' terminus of unstable tRNAs. While stable tRNAs receive only 3'-terminal CCA, unstable tRNAs are marked with CCACCA and rapidly degraded.</text>
</comment>
<name>A0A858Q571_9GAMM</name>
<evidence type="ECO:0000313" key="15">
    <source>
        <dbReference type="EMBL" id="QJD28943.1"/>
    </source>
</evidence>
<dbReference type="AlphaFoldDB" id="A0A858Q571"/>
<evidence type="ECO:0000256" key="2">
    <source>
        <dbReference type="ARBA" id="ARBA00022679"/>
    </source>
</evidence>
<evidence type="ECO:0000256" key="5">
    <source>
        <dbReference type="ARBA" id="ARBA00022723"/>
    </source>
</evidence>
<feature type="binding site" evidence="12">
    <location>
        <position position="11"/>
    </location>
    <ligand>
        <name>ATP</name>
        <dbReference type="ChEBI" id="CHEBI:30616"/>
    </ligand>
</feature>
<dbReference type="PROSITE" id="PS51831">
    <property type="entry name" value="HD"/>
    <property type="match status" value="1"/>
</dbReference>
<dbReference type="InterPro" id="IPR006674">
    <property type="entry name" value="HD_domain"/>
</dbReference>
<dbReference type="PANTHER" id="PTHR47545:SF1">
    <property type="entry name" value="MULTIFUNCTIONAL CCA PROTEIN"/>
    <property type="match status" value="1"/>
</dbReference>
<comment type="cofactor">
    <cofactor evidence="12">
        <name>Mg(2+)</name>
        <dbReference type="ChEBI" id="CHEBI:18420"/>
    </cofactor>
    <text evidence="12">Magnesium is required for nucleotidyltransferase activity.</text>
</comment>
<dbReference type="CDD" id="cd00077">
    <property type="entry name" value="HDc"/>
    <property type="match status" value="1"/>
</dbReference>
<evidence type="ECO:0000256" key="11">
    <source>
        <dbReference type="ARBA" id="ARBA00022884"/>
    </source>
</evidence>
<dbReference type="GO" id="GO:0000287">
    <property type="term" value="F:magnesium ion binding"/>
    <property type="evidence" value="ECO:0007669"/>
    <property type="project" value="UniProtKB-UniRule"/>
</dbReference>
<dbReference type="GO" id="GO:0004810">
    <property type="term" value="F:CCA tRNA nucleotidyltransferase activity"/>
    <property type="evidence" value="ECO:0007669"/>
    <property type="project" value="UniProtKB-UniRule"/>
</dbReference>
<keyword evidence="12" id="KW-0511">Multifunctional enzyme</keyword>
<dbReference type="PIRSF" id="PIRSF000813">
    <property type="entry name" value="CCA_bact"/>
    <property type="match status" value="1"/>
</dbReference>
<keyword evidence="7 12" id="KW-0692">RNA repair</keyword>
<dbReference type="GO" id="GO:0001680">
    <property type="term" value="P:tRNA 3'-terminal CCA addition"/>
    <property type="evidence" value="ECO:0007669"/>
    <property type="project" value="UniProtKB-UniRule"/>
</dbReference>
<feature type="binding site" evidence="12">
    <location>
        <position position="11"/>
    </location>
    <ligand>
        <name>CTP</name>
        <dbReference type="ChEBI" id="CHEBI:37563"/>
    </ligand>
</feature>
<evidence type="ECO:0000256" key="3">
    <source>
        <dbReference type="ARBA" id="ARBA00022694"/>
    </source>
</evidence>
<dbReference type="GO" id="GO:0016791">
    <property type="term" value="F:phosphatase activity"/>
    <property type="evidence" value="ECO:0007669"/>
    <property type="project" value="UniProtKB-UniRule"/>
</dbReference>
<dbReference type="InterPro" id="IPR003607">
    <property type="entry name" value="HD/PDEase_dom"/>
</dbReference>
<evidence type="ECO:0000256" key="8">
    <source>
        <dbReference type="ARBA" id="ARBA00022801"/>
    </source>
</evidence>
<keyword evidence="8 12" id="KW-0378">Hydrolase</keyword>
<gene>
    <name evidence="12" type="primary">cca</name>
    <name evidence="15" type="ORF">GNH96_02475</name>
</gene>
<feature type="binding site" evidence="12">
    <location>
        <position position="21"/>
    </location>
    <ligand>
        <name>Mg(2+)</name>
        <dbReference type="ChEBI" id="CHEBI:18420"/>
    </ligand>
</feature>
<dbReference type="GO" id="GO:0042245">
    <property type="term" value="P:RNA repair"/>
    <property type="evidence" value="ECO:0007669"/>
    <property type="project" value="UniProtKB-KW"/>
</dbReference>
<keyword evidence="11 12" id="KW-0694">RNA-binding</keyword>
<evidence type="ECO:0000256" key="12">
    <source>
        <dbReference type="HAMAP-Rule" id="MF_01261"/>
    </source>
</evidence>
<dbReference type="RefSeq" id="WP_169601974.1">
    <property type="nucleotide sequence ID" value="NZ_CP046565.1"/>
</dbReference>
<feature type="binding site" evidence="12">
    <location>
        <position position="8"/>
    </location>
    <ligand>
        <name>ATP</name>
        <dbReference type="ChEBI" id="CHEBI:30616"/>
    </ligand>
</feature>
<feature type="domain" description="HD" evidence="14">
    <location>
        <begin position="228"/>
        <end position="329"/>
    </location>
</feature>
<dbReference type="KEGG" id="metu:GNH96_02475"/>
<evidence type="ECO:0000256" key="9">
    <source>
        <dbReference type="ARBA" id="ARBA00022840"/>
    </source>
</evidence>
<comment type="domain">
    <text evidence="12">Comprises two domains: an N-terminal domain containing the nucleotidyltransferase activity and a C-terminal HD domain associated with both phosphodiesterase and phosphatase activities.</text>
</comment>
<dbReference type="GO" id="GO:0005524">
    <property type="term" value="F:ATP binding"/>
    <property type="evidence" value="ECO:0007669"/>
    <property type="project" value="UniProtKB-UniRule"/>
</dbReference>
<dbReference type="PANTHER" id="PTHR47545">
    <property type="entry name" value="MULTIFUNCTIONAL CCA PROTEIN"/>
    <property type="match status" value="1"/>
</dbReference>
<keyword evidence="16" id="KW-1185">Reference proteome</keyword>
<dbReference type="CDD" id="cd05398">
    <property type="entry name" value="NT_ClassII-CCAase"/>
    <property type="match status" value="1"/>
</dbReference>
<comment type="catalytic activity">
    <reaction evidence="12">
        <text>a tRNA precursor + 2 CTP + ATP = a tRNA with a 3' CCA end + 3 diphosphate</text>
        <dbReference type="Rhea" id="RHEA:14433"/>
        <dbReference type="Rhea" id="RHEA-COMP:10465"/>
        <dbReference type="Rhea" id="RHEA-COMP:10468"/>
        <dbReference type="ChEBI" id="CHEBI:30616"/>
        <dbReference type="ChEBI" id="CHEBI:33019"/>
        <dbReference type="ChEBI" id="CHEBI:37563"/>
        <dbReference type="ChEBI" id="CHEBI:74896"/>
        <dbReference type="ChEBI" id="CHEBI:83071"/>
        <dbReference type="EC" id="2.7.7.72"/>
    </reaction>
</comment>
<feature type="region of interest" description="Disordered" evidence="13">
    <location>
        <begin position="405"/>
        <end position="427"/>
    </location>
</feature>
<dbReference type="NCBIfam" id="NF008137">
    <property type="entry name" value="PRK10885.1"/>
    <property type="match status" value="1"/>
</dbReference>
<feature type="binding site" evidence="12">
    <location>
        <position position="91"/>
    </location>
    <ligand>
        <name>ATP</name>
        <dbReference type="ChEBI" id="CHEBI:30616"/>
    </ligand>
</feature>
<feature type="binding site" evidence="12">
    <location>
        <position position="23"/>
    </location>
    <ligand>
        <name>Mg(2+)</name>
        <dbReference type="ChEBI" id="CHEBI:18420"/>
    </ligand>
</feature>
<dbReference type="HAMAP" id="MF_01262">
    <property type="entry name" value="CCA_bact_type2"/>
    <property type="match status" value="1"/>
</dbReference>
<comment type="catalytic activity">
    <reaction evidence="12">
        <text>a tRNA with a 3' CCA end + 2 CTP + ATP = a tRNA with a 3' CCACCA end + 3 diphosphate</text>
        <dbReference type="Rhea" id="RHEA:76235"/>
        <dbReference type="Rhea" id="RHEA-COMP:10468"/>
        <dbReference type="Rhea" id="RHEA-COMP:18655"/>
        <dbReference type="ChEBI" id="CHEBI:30616"/>
        <dbReference type="ChEBI" id="CHEBI:33019"/>
        <dbReference type="ChEBI" id="CHEBI:37563"/>
        <dbReference type="ChEBI" id="CHEBI:83071"/>
        <dbReference type="ChEBI" id="CHEBI:195187"/>
    </reaction>
</comment>
<dbReference type="GO" id="GO:0004112">
    <property type="term" value="F:cyclic-nucleotide phosphodiesterase activity"/>
    <property type="evidence" value="ECO:0007669"/>
    <property type="project" value="UniProtKB-UniRule"/>
</dbReference>
<dbReference type="Gene3D" id="3.30.460.10">
    <property type="entry name" value="Beta Polymerase, domain 2"/>
    <property type="match status" value="1"/>
</dbReference>
<keyword evidence="6 12" id="KW-0547">Nucleotide-binding</keyword>
<feature type="binding site" evidence="12">
    <location>
        <position position="91"/>
    </location>
    <ligand>
        <name>CTP</name>
        <dbReference type="ChEBI" id="CHEBI:37563"/>
    </ligand>
</feature>
<dbReference type="Pfam" id="PF01743">
    <property type="entry name" value="PolyA_pol"/>
    <property type="match status" value="1"/>
</dbReference>
<dbReference type="InterPro" id="IPR032828">
    <property type="entry name" value="PolyA_RNA-bd"/>
</dbReference>
<keyword evidence="10 12" id="KW-0460">Magnesium</keyword>
<evidence type="ECO:0000256" key="10">
    <source>
        <dbReference type="ARBA" id="ARBA00022842"/>
    </source>
</evidence>
<comment type="miscellaneous">
    <text evidence="12">A single active site specifically recognizes both ATP and CTP and is responsible for their addition.</text>
</comment>
<feature type="binding site" evidence="12">
    <location>
        <position position="137"/>
    </location>
    <ligand>
        <name>ATP</name>
        <dbReference type="ChEBI" id="CHEBI:30616"/>
    </ligand>
</feature>
<dbReference type="EC" id="3.1.3.-" evidence="12"/>
<protein>
    <recommendedName>
        <fullName evidence="12">Multifunctional CCA protein</fullName>
    </recommendedName>
    <domain>
        <recommendedName>
            <fullName evidence="12">CCA-adding enzyme</fullName>
            <ecNumber evidence="12">2.7.7.72</ecNumber>
        </recommendedName>
        <alternativeName>
            <fullName evidence="12">CCA tRNA nucleotidyltransferase</fullName>
        </alternativeName>
        <alternativeName>
            <fullName evidence="12">tRNA CCA-pyrophosphorylase</fullName>
        </alternativeName>
        <alternativeName>
            <fullName evidence="12">tRNA adenylyl-/cytidylyl-transferase</fullName>
        </alternativeName>
        <alternativeName>
            <fullName evidence="12">tRNA nucleotidyltransferase</fullName>
        </alternativeName>
        <alternativeName>
            <fullName evidence="12">tRNA-NT</fullName>
        </alternativeName>
    </domain>
    <domain>
        <recommendedName>
            <fullName evidence="12">2'-nucleotidase</fullName>
            <ecNumber evidence="12">3.1.3.-</ecNumber>
        </recommendedName>
    </domain>
    <domain>
        <recommendedName>
            <fullName evidence="12">2',3'-cyclic phosphodiesterase</fullName>
            <ecNumber evidence="12">3.1.4.-</ecNumber>
        </recommendedName>
    </domain>
    <domain>
        <recommendedName>
            <fullName evidence="12">Phosphatase</fullName>
        </recommendedName>
    </domain>
</protein>
<dbReference type="EC" id="3.1.4.-" evidence="12"/>
<proteinExistence type="inferred from homology"/>
<dbReference type="Pfam" id="PF01966">
    <property type="entry name" value="HD"/>
    <property type="match status" value="1"/>
</dbReference>
<feature type="binding site" evidence="12">
    <location>
        <position position="140"/>
    </location>
    <ligand>
        <name>CTP</name>
        <dbReference type="ChEBI" id="CHEBI:37563"/>
    </ligand>
</feature>
<organism evidence="15 16">
    <name type="scientific">Methylococcus geothermalis</name>
    <dbReference type="NCBI Taxonomy" id="2681310"/>
    <lineage>
        <taxon>Bacteria</taxon>
        <taxon>Pseudomonadati</taxon>
        <taxon>Pseudomonadota</taxon>
        <taxon>Gammaproteobacteria</taxon>
        <taxon>Methylococcales</taxon>
        <taxon>Methylococcaceae</taxon>
        <taxon>Methylococcus</taxon>
    </lineage>
</organism>
<keyword evidence="1 12" id="KW-0533">Nickel</keyword>
<feature type="binding site" evidence="12">
    <location>
        <position position="140"/>
    </location>
    <ligand>
        <name>ATP</name>
        <dbReference type="ChEBI" id="CHEBI:30616"/>
    </ligand>
</feature>
<dbReference type="EMBL" id="CP046565">
    <property type="protein sequence ID" value="QJD28943.1"/>
    <property type="molecule type" value="Genomic_DNA"/>
</dbReference>
<keyword evidence="4 12" id="KW-0548">Nucleotidyltransferase</keyword>